<evidence type="ECO:0000313" key="2">
    <source>
        <dbReference type="Proteomes" id="UP000574390"/>
    </source>
</evidence>
<organism evidence="1 2">
    <name type="scientific">Perkinsus olseni</name>
    <name type="common">Perkinsus atlanticus</name>
    <dbReference type="NCBI Taxonomy" id="32597"/>
    <lineage>
        <taxon>Eukaryota</taxon>
        <taxon>Sar</taxon>
        <taxon>Alveolata</taxon>
        <taxon>Perkinsozoa</taxon>
        <taxon>Perkinsea</taxon>
        <taxon>Perkinsida</taxon>
        <taxon>Perkinsidae</taxon>
        <taxon>Perkinsus</taxon>
    </lineage>
</organism>
<dbReference type="Proteomes" id="UP000574390">
    <property type="component" value="Unassembled WGS sequence"/>
</dbReference>
<gene>
    <name evidence="1" type="ORF">FOZ62_004365</name>
</gene>
<protein>
    <submittedName>
        <fullName evidence="1">Uncharacterized protein</fullName>
    </submittedName>
</protein>
<proteinExistence type="predicted"/>
<accession>A0A7J6QH03</accession>
<reference evidence="1 2" key="1">
    <citation type="submission" date="2020-04" db="EMBL/GenBank/DDBJ databases">
        <title>Perkinsus olseni comparative genomics.</title>
        <authorList>
            <person name="Bogema D.R."/>
        </authorList>
    </citation>
    <scope>NUCLEOTIDE SEQUENCE [LARGE SCALE GENOMIC DNA]</scope>
    <source>
        <strain evidence="1">ATCC PRA-205</strain>
    </source>
</reference>
<feature type="non-terminal residue" evidence="1">
    <location>
        <position position="1"/>
    </location>
</feature>
<dbReference type="EMBL" id="JABANM010029736">
    <property type="protein sequence ID" value="KAF4707482.1"/>
    <property type="molecule type" value="Genomic_DNA"/>
</dbReference>
<name>A0A7J6QH03_PEROL</name>
<dbReference type="AlphaFoldDB" id="A0A7J6QH03"/>
<sequence length="108" mass="12153">AMQDLEEWTGSTPKPTLLRRSSYATMHNKGGRIITGSRPVVRDQACATVEAVQRTECTNVITLRRRVFDSKSNTRMLFGFSRSGDGCRNMLESNVQLATRNRSEAEKD</sequence>
<comment type="caution">
    <text evidence="1">The sequence shown here is derived from an EMBL/GenBank/DDBJ whole genome shotgun (WGS) entry which is preliminary data.</text>
</comment>
<evidence type="ECO:0000313" key="1">
    <source>
        <dbReference type="EMBL" id="KAF4707482.1"/>
    </source>
</evidence>